<accession>A0A7R9QS63</accession>
<dbReference type="SMART" id="SM00350">
    <property type="entry name" value="MCM"/>
    <property type="match status" value="1"/>
</dbReference>
<evidence type="ECO:0000259" key="1">
    <source>
        <dbReference type="Pfam" id="PF17855"/>
    </source>
</evidence>
<dbReference type="Pfam" id="PF17855">
    <property type="entry name" value="MCM_lid"/>
    <property type="match status" value="1"/>
</dbReference>
<dbReference type="GO" id="GO:0003697">
    <property type="term" value="F:single-stranded DNA binding"/>
    <property type="evidence" value="ECO:0007669"/>
    <property type="project" value="TreeGrafter"/>
</dbReference>
<sequence>MFWTLFWSQDFKRVFVTTLDQVDPYADEQLAKFVVRSHIKHHPNVTDDDLQRVRDADTADVIDKENASQSEDIIENLDIEPIPQELLRKYIVYARDRVRPKLAKFDQDKVSKLYSELRRESLLTGSIPITVRHIESIIRCSESHARMHLRDAVGDQDVNLAIQVVLESFIDTQKFSVRKSMTKTFSRYFQRSNTELLFTILRQMVHEELSLMRNRTTAGAHIEKVEVNEKDFAAKTRQLDIQHLRAFYDSRAFAIQNYTYDPVKKVIVQKF</sequence>
<evidence type="ECO:0000313" key="3">
    <source>
        <dbReference type="EMBL" id="CAD7656526.1"/>
    </source>
</evidence>
<organism evidence="3">
    <name type="scientific">Oppiella nova</name>
    <dbReference type="NCBI Taxonomy" id="334625"/>
    <lineage>
        <taxon>Eukaryota</taxon>
        <taxon>Metazoa</taxon>
        <taxon>Ecdysozoa</taxon>
        <taxon>Arthropoda</taxon>
        <taxon>Chelicerata</taxon>
        <taxon>Arachnida</taxon>
        <taxon>Acari</taxon>
        <taxon>Acariformes</taxon>
        <taxon>Sarcoptiformes</taxon>
        <taxon>Oribatida</taxon>
        <taxon>Brachypylina</taxon>
        <taxon>Oppioidea</taxon>
        <taxon>Oppiidae</taxon>
        <taxon>Oppiella</taxon>
    </lineage>
</organism>
<dbReference type="PANTHER" id="PTHR11630:SF44">
    <property type="entry name" value="DNA REPLICATION LICENSING FACTOR MCM2"/>
    <property type="match status" value="1"/>
</dbReference>
<dbReference type="PANTHER" id="PTHR11630">
    <property type="entry name" value="DNA REPLICATION LICENSING FACTOR MCM FAMILY MEMBER"/>
    <property type="match status" value="1"/>
</dbReference>
<dbReference type="InterPro" id="IPR059098">
    <property type="entry name" value="WHD_MCM2"/>
</dbReference>
<dbReference type="GO" id="GO:0017116">
    <property type="term" value="F:single-stranded DNA helicase activity"/>
    <property type="evidence" value="ECO:0007669"/>
    <property type="project" value="TreeGrafter"/>
</dbReference>
<dbReference type="GO" id="GO:0005634">
    <property type="term" value="C:nucleus"/>
    <property type="evidence" value="ECO:0007669"/>
    <property type="project" value="TreeGrafter"/>
</dbReference>
<dbReference type="AlphaFoldDB" id="A0A7R9QS63"/>
<feature type="domain" description="MCM AAA-lid" evidence="1">
    <location>
        <begin position="85"/>
        <end position="169"/>
    </location>
</feature>
<dbReference type="GO" id="GO:0000727">
    <property type="term" value="P:double-strand break repair via break-induced replication"/>
    <property type="evidence" value="ECO:0007669"/>
    <property type="project" value="TreeGrafter"/>
</dbReference>
<dbReference type="GO" id="GO:0042555">
    <property type="term" value="C:MCM complex"/>
    <property type="evidence" value="ECO:0007669"/>
    <property type="project" value="TreeGrafter"/>
</dbReference>
<dbReference type="OrthoDB" id="844at2759"/>
<dbReference type="GO" id="GO:0043138">
    <property type="term" value="F:3'-5' DNA helicase activity"/>
    <property type="evidence" value="ECO:0007669"/>
    <property type="project" value="TreeGrafter"/>
</dbReference>
<proteinExistence type="predicted"/>
<dbReference type="SUPFAM" id="SSF52540">
    <property type="entry name" value="P-loop containing nucleoside triphosphate hydrolases"/>
    <property type="match status" value="1"/>
</dbReference>
<protein>
    <recommendedName>
        <fullName evidence="5">Minichromosome maintenance protein 2</fullName>
    </recommendedName>
</protein>
<evidence type="ECO:0008006" key="5">
    <source>
        <dbReference type="Google" id="ProtNLM"/>
    </source>
</evidence>
<dbReference type="Pfam" id="PF23669">
    <property type="entry name" value="WHD_MCM2"/>
    <property type="match status" value="1"/>
</dbReference>
<name>A0A7R9QS63_9ACAR</name>
<dbReference type="Gene3D" id="3.40.50.300">
    <property type="entry name" value="P-loop containing nucleotide triphosphate hydrolases"/>
    <property type="match status" value="1"/>
</dbReference>
<dbReference type="GO" id="GO:1902975">
    <property type="term" value="P:mitotic DNA replication initiation"/>
    <property type="evidence" value="ECO:0007669"/>
    <property type="project" value="TreeGrafter"/>
</dbReference>
<dbReference type="EMBL" id="OC926109">
    <property type="protein sequence ID" value="CAD7656526.1"/>
    <property type="molecule type" value="Genomic_DNA"/>
</dbReference>
<reference evidence="3" key="1">
    <citation type="submission" date="2020-11" db="EMBL/GenBank/DDBJ databases">
        <authorList>
            <person name="Tran Van P."/>
        </authorList>
    </citation>
    <scope>NUCLEOTIDE SEQUENCE</scope>
</reference>
<evidence type="ECO:0000259" key="2">
    <source>
        <dbReference type="Pfam" id="PF23669"/>
    </source>
</evidence>
<evidence type="ECO:0000313" key="4">
    <source>
        <dbReference type="Proteomes" id="UP000728032"/>
    </source>
</evidence>
<gene>
    <name evidence="3" type="ORF">ONB1V03_LOCUS13162</name>
</gene>
<dbReference type="InterPro" id="IPR041562">
    <property type="entry name" value="MCM_lid"/>
</dbReference>
<keyword evidence="4" id="KW-1185">Reference proteome</keyword>
<dbReference type="InterPro" id="IPR031327">
    <property type="entry name" value="MCM"/>
</dbReference>
<feature type="domain" description="DNA replication licensing factor MCM2-like winged-helix" evidence="2">
    <location>
        <begin position="192"/>
        <end position="267"/>
    </location>
</feature>
<dbReference type="Proteomes" id="UP000728032">
    <property type="component" value="Unassembled WGS sequence"/>
</dbReference>
<dbReference type="GO" id="GO:0005524">
    <property type="term" value="F:ATP binding"/>
    <property type="evidence" value="ECO:0007669"/>
    <property type="project" value="InterPro"/>
</dbReference>
<dbReference type="InterPro" id="IPR027417">
    <property type="entry name" value="P-loop_NTPase"/>
</dbReference>
<dbReference type="EMBL" id="CAJPVJ010011284">
    <property type="protein sequence ID" value="CAG2173713.1"/>
    <property type="molecule type" value="Genomic_DNA"/>
</dbReference>